<feature type="transmembrane region" description="Helical" evidence="7">
    <location>
        <begin position="138"/>
        <end position="159"/>
    </location>
</feature>
<accession>A0A1D9QI59</accession>
<feature type="domain" description="Rhodopsin" evidence="8">
    <location>
        <begin position="40"/>
        <end position="282"/>
    </location>
</feature>
<evidence type="ECO:0000313" key="10">
    <source>
        <dbReference type="Proteomes" id="UP000177798"/>
    </source>
</evidence>
<feature type="region of interest" description="Disordered" evidence="6">
    <location>
        <begin position="442"/>
        <end position="469"/>
    </location>
</feature>
<evidence type="ECO:0000256" key="4">
    <source>
        <dbReference type="ARBA" id="ARBA00023136"/>
    </source>
</evidence>
<protein>
    <recommendedName>
        <fullName evidence="8">Rhodopsin domain-containing protein</fullName>
    </recommendedName>
</protein>
<feature type="transmembrane region" description="Helical" evidence="7">
    <location>
        <begin position="97"/>
        <end position="117"/>
    </location>
</feature>
<keyword evidence="4 7" id="KW-0472">Membrane</keyword>
<dbReference type="PANTHER" id="PTHR33048:SF47">
    <property type="entry name" value="INTEGRAL MEMBRANE PROTEIN-RELATED"/>
    <property type="match status" value="1"/>
</dbReference>
<dbReference type="VEuPathDB" id="FungiDB:sscle_13g093780"/>
<feature type="region of interest" description="Disordered" evidence="6">
    <location>
        <begin position="361"/>
        <end position="398"/>
    </location>
</feature>
<evidence type="ECO:0000256" key="3">
    <source>
        <dbReference type="ARBA" id="ARBA00022989"/>
    </source>
</evidence>
<reference evidence="10" key="1">
    <citation type="journal article" date="2017" name="Genome Biol. Evol.">
        <title>The complete genome sequence of the phytopathogenic fungus Sclerotinia sclerotiorum reveals insights into the genome architecture of broad host range pathogens.</title>
        <authorList>
            <person name="Derbyshire M."/>
            <person name="Denton-Giles M."/>
            <person name="Hegedus D."/>
            <person name="Seifbarghy S."/>
            <person name="Rollins J."/>
            <person name="van Kan J."/>
            <person name="Seidl M.F."/>
            <person name="Faino L."/>
            <person name="Mbengue M."/>
            <person name="Navaud O."/>
            <person name="Raffaele S."/>
            <person name="Hammond-Kosack K."/>
            <person name="Heard S."/>
            <person name="Oliver R."/>
        </authorList>
    </citation>
    <scope>NUCLEOTIDE SEQUENCE [LARGE SCALE GENOMIC DNA]</scope>
    <source>
        <strain evidence="10">ATCC 18683 / 1980 / Ss-1</strain>
    </source>
</reference>
<dbReference type="InterPro" id="IPR049326">
    <property type="entry name" value="Rhodopsin_dom_fungi"/>
</dbReference>
<dbReference type="OrthoDB" id="5401779at2759"/>
<dbReference type="Proteomes" id="UP000177798">
    <property type="component" value="Chromosome 13"/>
</dbReference>
<feature type="transmembrane region" description="Helical" evidence="7">
    <location>
        <begin position="23"/>
        <end position="44"/>
    </location>
</feature>
<proteinExistence type="inferred from homology"/>
<gene>
    <name evidence="9" type="ORF">sscle_13g093780</name>
</gene>
<dbReference type="Pfam" id="PF20684">
    <property type="entry name" value="Fung_rhodopsin"/>
    <property type="match status" value="1"/>
</dbReference>
<evidence type="ECO:0000259" key="8">
    <source>
        <dbReference type="Pfam" id="PF20684"/>
    </source>
</evidence>
<name>A0A1D9QI59_SCLS1</name>
<evidence type="ECO:0000256" key="1">
    <source>
        <dbReference type="ARBA" id="ARBA00004141"/>
    </source>
</evidence>
<dbReference type="PANTHER" id="PTHR33048">
    <property type="entry name" value="PTH11-LIKE INTEGRAL MEMBRANE PROTEIN (AFU_ORTHOLOGUE AFUA_5G11245)"/>
    <property type="match status" value="1"/>
</dbReference>
<keyword evidence="2 7" id="KW-0812">Transmembrane</keyword>
<dbReference type="GO" id="GO:0016020">
    <property type="term" value="C:membrane"/>
    <property type="evidence" value="ECO:0007669"/>
    <property type="project" value="UniProtKB-SubCell"/>
</dbReference>
<evidence type="ECO:0000256" key="5">
    <source>
        <dbReference type="ARBA" id="ARBA00038359"/>
    </source>
</evidence>
<feature type="region of interest" description="Disordered" evidence="6">
    <location>
        <begin position="291"/>
        <end position="312"/>
    </location>
</feature>
<evidence type="ECO:0000256" key="7">
    <source>
        <dbReference type="SAM" id="Phobius"/>
    </source>
</evidence>
<comment type="subcellular location">
    <subcellularLocation>
        <location evidence="1">Membrane</location>
        <topology evidence="1">Multi-pass membrane protein</topology>
    </subcellularLocation>
</comment>
<feature type="transmembrane region" description="Helical" evidence="7">
    <location>
        <begin position="184"/>
        <end position="206"/>
    </location>
</feature>
<comment type="similarity">
    <text evidence="5">Belongs to the SAT4 family.</text>
</comment>
<feature type="compositionally biased region" description="Low complexity" evidence="6">
    <location>
        <begin position="372"/>
        <end position="390"/>
    </location>
</feature>
<organism evidence="9 10">
    <name type="scientific">Sclerotinia sclerotiorum (strain ATCC 18683 / 1980 / Ss-1)</name>
    <name type="common">White mold</name>
    <name type="synonym">Whetzelinia sclerotiorum</name>
    <dbReference type="NCBI Taxonomy" id="665079"/>
    <lineage>
        <taxon>Eukaryota</taxon>
        <taxon>Fungi</taxon>
        <taxon>Dikarya</taxon>
        <taxon>Ascomycota</taxon>
        <taxon>Pezizomycotina</taxon>
        <taxon>Leotiomycetes</taxon>
        <taxon>Helotiales</taxon>
        <taxon>Sclerotiniaceae</taxon>
        <taxon>Sclerotinia</taxon>
    </lineage>
</organism>
<dbReference type="EMBL" id="CP017826">
    <property type="protein sequence ID" value="APA14608.1"/>
    <property type="molecule type" value="Genomic_DNA"/>
</dbReference>
<evidence type="ECO:0000256" key="2">
    <source>
        <dbReference type="ARBA" id="ARBA00022692"/>
    </source>
</evidence>
<dbReference type="InterPro" id="IPR052337">
    <property type="entry name" value="SAT4-like"/>
</dbReference>
<evidence type="ECO:0000256" key="6">
    <source>
        <dbReference type="SAM" id="MobiDB-lite"/>
    </source>
</evidence>
<dbReference type="AlphaFoldDB" id="A0A1D9QI59"/>
<feature type="transmembrane region" description="Helical" evidence="7">
    <location>
        <begin position="56"/>
        <end position="77"/>
    </location>
</feature>
<keyword evidence="3 7" id="KW-1133">Transmembrane helix</keyword>
<evidence type="ECO:0000313" key="9">
    <source>
        <dbReference type="EMBL" id="APA14608.1"/>
    </source>
</evidence>
<sequence>MDAQAAAAQFPPGYLESYNGHPLFATCVSCIVLDIFFVFVRFLSRWMHNTPKGWDDFLMVPGLIFSVLLAAQGLIGINYCGVGHHVEAIELSDPSQLISLYKLLIFFPATYAIAVTFPKLSILAMYLRIFTVPFYRMVTYTVIYIIVISSTILFMMMLFQCTPVNYFWDKTIPGGECHLNIEKLFLYASLPNIISDILMLMLPLPFVFRLNMTKKMKVGLGITLLTGSSGLATSILRFVAFKRQSLFPDTPRAASNLALYTVLETSMYLIAACLPACRPLFNILRHPSRNMQKNEDQKYPPNSPSVNTRNVNDDIELQRANDGGGRSENWNWIRYHGFGEGFRGMQGRFKRLGSDAGFILGRSRETSPHSPPAQSQSQSQSRSSHASPPQQERDPDRQFTDQAEGRLGLGLHKLRSGSRERIFKHSFRTPDRVHIADMHMGHVQQSEDPESPESPEGKGGFARDGIRIKQEFDVYYDRPAL</sequence>
<feature type="transmembrane region" description="Helical" evidence="7">
    <location>
        <begin position="218"/>
        <end position="239"/>
    </location>
</feature>